<protein>
    <recommendedName>
        <fullName evidence="6">PHD-type domain-containing protein</fullName>
    </recommendedName>
</protein>
<proteinExistence type="predicted"/>
<feature type="compositionally biased region" description="Acidic residues" evidence="5">
    <location>
        <begin position="406"/>
        <end position="431"/>
    </location>
</feature>
<feature type="compositionally biased region" description="Basic residues" evidence="5">
    <location>
        <begin position="338"/>
        <end position="351"/>
    </location>
</feature>
<dbReference type="PROSITE" id="PS01359">
    <property type="entry name" value="ZF_PHD_1"/>
    <property type="match status" value="1"/>
</dbReference>
<evidence type="ECO:0000256" key="1">
    <source>
        <dbReference type="ARBA" id="ARBA00022723"/>
    </source>
</evidence>
<gene>
    <name evidence="7" type="ORF">TeGR_g8118</name>
</gene>
<evidence type="ECO:0000313" key="8">
    <source>
        <dbReference type="Proteomes" id="UP001165060"/>
    </source>
</evidence>
<evidence type="ECO:0000313" key="7">
    <source>
        <dbReference type="EMBL" id="GMI25825.1"/>
    </source>
</evidence>
<evidence type="ECO:0000259" key="6">
    <source>
        <dbReference type="PROSITE" id="PS50016"/>
    </source>
</evidence>
<feature type="compositionally biased region" description="Low complexity" evidence="5">
    <location>
        <begin position="231"/>
        <end position="254"/>
    </location>
</feature>
<dbReference type="InterPro" id="IPR001965">
    <property type="entry name" value="Znf_PHD"/>
</dbReference>
<feature type="compositionally biased region" description="Low complexity" evidence="5">
    <location>
        <begin position="451"/>
        <end position="464"/>
    </location>
</feature>
<evidence type="ECO:0000256" key="4">
    <source>
        <dbReference type="PROSITE-ProRule" id="PRU00146"/>
    </source>
</evidence>
<evidence type="ECO:0000256" key="5">
    <source>
        <dbReference type="SAM" id="MobiDB-lite"/>
    </source>
</evidence>
<reference evidence="7 8" key="1">
    <citation type="journal article" date="2023" name="Commun. Biol.">
        <title>Genome analysis of Parmales, the sister group of diatoms, reveals the evolutionary specialization of diatoms from phago-mixotrophs to photoautotrophs.</title>
        <authorList>
            <person name="Ban H."/>
            <person name="Sato S."/>
            <person name="Yoshikawa S."/>
            <person name="Yamada K."/>
            <person name="Nakamura Y."/>
            <person name="Ichinomiya M."/>
            <person name="Sato N."/>
            <person name="Blanc-Mathieu R."/>
            <person name="Endo H."/>
            <person name="Kuwata A."/>
            <person name="Ogata H."/>
        </authorList>
    </citation>
    <scope>NUCLEOTIDE SEQUENCE [LARGE SCALE GENOMIC DNA]</scope>
</reference>
<dbReference type="InterPro" id="IPR013083">
    <property type="entry name" value="Znf_RING/FYVE/PHD"/>
</dbReference>
<dbReference type="EMBL" id="BRYB01002814">
    <property type="protein sequence ID" value="GMI25825.1"/>
    <property type="molecule type" value="Genomic_DNA"/>
</dbReference>
<feature type="region of interest" description="Disordered" evidence="5">
    <location>
        <begin position="202"/>
        <end position="254"/>
    </location>
</feature>
<feature type="compositionally biased region" description="Low complexity" evidence="5">
    <location>
        <begin position="202"/>
        <end position="213"/>
    </location>
</feature>
<dbReference type="SUPFAM" id="SSF57903">
    <property type="entry name" value="FYVE/PHD zinc finger"/>
    <property type="match status" value="2"/>
</dbReference>
<dbReference type="PANTHER" id="PTHR46309:SF1">
    <property type="entry name" value="PHD FINGER PROTEIN 12"/>
    <property type="match status" value="1"/>
</dbReference>
<dbReference type="Gene3D" id="3.30.40.10">
    <property type="entry name" value="Zinc/RING finger domain, C3HC4 (zinc finger)"/>
    <property type="match status" value="1"/>
</dbReference>
<evidence type="ECO:0000256" key="3">
    <source>
        <dbReference type="ARBA" id="ARBA00022833"/>
    </source>
</evidence>
<dbReference type="CDD" id="cd15525">
    <property type="entry name" value="PHD_UHRF1_2"/>
    <property type="match status" value="1"/>
</dbReference>
<dbReference type="InterPro" id="IPR042163">
    <property type="entry name" value="PHF12"/>
</dbReference>
<dbReference type="InterPro" id="IPR011011">
    <property type="entry name" value="Znf_FYVE_PHD"/>
</dbReference>
<dbReference type="InterPro" id="IPR019786">
    <property type="entry name" value="Zinc_finger_PHD-type_CS"/>
</dbReference>
<name>A0ABQ6MGG5_9STRA</name>
<sequence>MHRYASLSLSALSAQQLALQAHLLPPPATVDEVLARLPPSAGRRALQESVELLRYLREATLREATEAGGTGDESESDYSSDEELPYSSSPPPAPSAADGDSDDTHNDFCRVCERGGDLICCDTCSLAFHLQCIRPVQKVVPRGQWNCMWCVSSSIGISHVKKNRVASVVKIAERAVREMERMKSEGEASAAPAGAAAPAAPAAASAQPAGAAGHSRSGRKRKAPKNFDPEAGPASAWGHAAPAAPPVASASPKASPMLRRKGYSCAACLDNRAVRICLSCACRVCFGKHDQAEVLLCDGCDAEYHVGCVRPPMEEMPGEDDDWYCPTCAPNHPSASKSTKKKARAPRRSRAKEKPENEPTSFKAPATSRSGRTIKVSKKPMDLGFKGQEQPQVLRRERSKSKGGGEDEEGGEEGDDEEEEGGWGADDEEAEGERRREQERREQERREREQQQQQQQAAAAAAAQPAYQAPQQPDRSRKPGGRECMNVLRKTNGHPLSETSLSQVVDYAFRGKVEQIAVLRDAIGLLHDTLVDMFAVPLEGGGGGAVAAAPVAAPVGAATAKTGNEAGSDNMDTQ</sequence>
<evidence type="ECO:0000256" key="2">
    <source>
        <dbReference type="ARBA" id="ARBA00022771"/>
    </source>
</evidence>
<dbReference type="PANTHER" id="PTHR46309">
    <property type="entry name" value="PHD FINGER PROTEIN 12"/>
    <property type="match status" value="1"/>
</dbReference>
<comment type="caution">
    <text evidence="7">The sequence shown here is derived from an EMBL/GenBank/DDBJ whole genome shotgun (WGS) entry which is preliminary data.</text>
</comment>
<feature type="domain" description="PHD-type" evidence="6">
    <location>
        <begin position="279"/>
        <end position="331"/>
    </location>
</feature>
<feature type="compositionally biased region" description="Basic and acidic residues" evidence="5">
    <location>
        <begin position="432"/>
        <end position="450"/>
    </location>
</feature>
<dbReference type="Proteomes" id="UP001165060">
    <property type="component" value="Unassembled WGS sequence"/>
</dbReference>
<keyword evidence="2 4" id="KW-0863">Zinc-finger</keyword>
<keyword evidence="8" id="KW-1185">Reference proteome</keyword>
<keyword evidence="3" id="KW-0862">Zinc</keyword>
<dbReference type="PROSITE" id="PS50016">
    <property type="entry name" value="ZF_PHD_2"/>
    <property type="match status" value="2"/>
</dbReference>
<dbReference type="InterPro" id="IPR019787">
    <property type="entry name" value="Znf_PHD-finger"/>
</dbReference>
<dbReference type="SMART" id="SM00249">
    <property type="entry name" value="PHD"/>
    <property type="match status" value="2"/>
</dbReference>
<dbReference type="Pfam" id="PF00628">
    <property type="entry name" value="PHD"/>
    <property type="match status" value="2"/>
</dbReference>
<accession>A0ABQ6MGG5</accession>
<keyword evidence="1" id="KW-0479">Metal-binding</keyword>
<organism evidence="7 8">
    <name type="scientific">Tetraparma gracilis</name>
    <dbReference type="NCBI Taxonomy" id="2962635"/>
    <lineage>
        <taxon>Eukaryota</taxon>
        <taxon>Sar</taxon>
        <taxon>Stramenopiles</taxon>
        <taxon>Ochrophyta</taxon>
        <taxon>Bolidophyceae</taxon>
        <taxon>Parmales</taxon>
        <taxon>Triparmaceae</taxon>
        <taxon>Tetraparma</taxon>
    </lineage>
</organism>
<feature type="region of interest" description="Disordered" evidence="5">
    <location>
        <begin position="63"/>
        <end position="102"/>
    </location>
</feature>
<dbReference type="Gene3D" id="2.30.30.1150">
    <property type="match status" value="1"/>
</dbReference>
<feature type="domain" description="PHD-type" evidence="6">
    <location>
        <begin position="106"/>
        <end position="153"/>
    </location>
</feature>
<feature type="region of interest" description="Disordered" evidence="5">
    <location>
        <begin position="331"/>
        <end position="495"/>
    </location>
</feature>
<feature type="compositionally biased region" description="Acidic residues" evidence="5">
    <location>
        <begin position="72"/>
        <end position="84"/>
    </location>
</feature>